<feature type="compositionally biased region" description="Low complexity" evidence="1">
    <location>
        <begin position="601"/>
        <end position="610"/>
    </location>
</feature>
<dbReference type="Proteomes" id="UP000693970">
    <property type="component" value="Unassembled WGS sequence"/>
</dbReference>
<feature type="compositionally biased region" description="Low complexity" evidence="1">
    <location>
        <begin position="701"/>
        <end position="714"/>
    </location>
</feature>
<keyword evidence="2" id="KW-0472">Membrane</keyword>
<dbReference type="EMBL" id="JAGRRH010000013">
    <property type="protein sequence ID" value="KAG7360296.1"/>
    <property type="molecule type" value="Genomic_DNA"/>
</dbReference>
<dbReference type="InterPro" id="IPR014984">
    <property type="entry name" value="HopJ"/>
</dbReference>
<accession>A0A9K3PUX3</accession>
<feature type="compositionally biased region" description="Basic and acidic residues" evidence="1">
    <location>
        <begin position="639"/>
        <end position="649"/>
    </location>
</feature>
<reference evidence="3" key="1">
    <citation type="journal article" date="2021" name="Sci. Rep.">
        <title>Diploid genomic architecture of Nitzschia inconspicua, an elite biomass production diatom.</title>
        <authorList>
            <person name="Oliver A."/>
            <person name="Podell S."/>
            <person name="Pinowska A."/>
            <person name="Traller J.C."/>
            <person name="Smith S.R."/>
            <person name="McClure R."/>
            <person name="Beliaev A."/>
            <person name="Bohutskyi P."/>
            <person name="Hill E.A."/>
            <person name="Rabines A."/>
            <person name="Zheng H."/>
            <person name="Allen L.Z."/>
            <person name="Kuo A."/>
            <person name="Grigoriev I.V."/>
            <person name="Allen A.E."/>
            <person name="Hazlebeck D."/>
            <person name="Allen E.E."/>
        </authorList>
    </citation>
    <scope>NUCLEOTIDE SEQUENCE</scope>
    <source>
        <strain evidence="3">Hildebrandi</strain>
    </source>
</reference>
<sequence>MKFSIVTALYVAAASTSISKAFSPPSTFGGVTVVNCHQHSHTSLFDIRPKTDKSKELRFGWDGTTALGGAVENAKPARMLDEIRASGETIPDECEVFNANVEMNSDDLKFEDVMNLIDTHYEVGLIEFRNGDMINKQGENEGSGKLLSYAALSNFDKETTLKLWGQYYREVLADPDGDSHQNIRNFMKYGWEGVPFENGISLTKKNLPVPSTFGRNPCCLLIGAFGGEGDSSSRSSRHSRTLAVGMDGTVNHHEHMNIVGLHGTSSEDRYVQSSGDSSLASGTREETFLIMDADEISLQKSENKKKKRCILCSTFILLVAFVAAMAPLAAKRANETRSSRAAFAQIGECQAGIIQEMKESQLELYMSGINTVAEEDKIPLMEAAVISSFNDVSRGCADKYQRWMYGATLSSQEIIRDLIFTEQATNLETLFIEKWTLVARFQTNISCAGCLDEEAFASVYPPNFGGPIFGRSQKQGGQRALEEISTTFKDDEPRVLVQRNEVALDAAEIVMEMERTMKTILPDLTGFQEVTIMSTRVDGSIAATTMYENREEVTAYQPSFFRNKAVRDIQTLGDCDDGPGLRQGKSSKGTKSLPAPPVTPAPTSLPTLQQTPPPSEVTIGKKGVSETGKKGDSTVAPAEGKKASSDTGKKGTAAPIEGKKGTAAPTEGKKGASATGKKGTAAPAEGKKGFSTAAPAEGKKGASATGKKGTAAPAEGKKGSSTAAPAEGKKGDVSGKKSCSESEEIDEDVSSVGTSEELGSNPVCNVCGQGKRMTNPAGTFFPPGMRETQCAALQQAGANGIIPADSCPLIPSLIEVPCQCV</sequence>
<evidence type="ECO:0000313" key="3">
    <source>
        <dbReference type="EMBL" id="KAG7360296.1"/>
    </source>
</evidence>
<keyword evidence="2" id="KW-1133">Transmembrane helix</keyword>
<name>A0A9K3PUX3_9STRA</name>
<comment type="caution">
    <text evidence="3">The sequence shown here is derived from an EMBL/GenBank/DDBJ whole genome shotgun (WGS) entry which is preliminary data.</text>
</comment>
<feature type="region of interest" description="Disordered" evidence="1">
    <location>
        <begin position="572"/>
        <end position="765"/>
    </location>
</feature>
<proteinExistence type="predicted"/>
<evidence type="ECO:0000256" key="2">
    <source>
        <dbReference type="SAM" id="Phobius"/>
    </source>
</evidence>
<feature type="compositionally biased region" description="Basic and acidic residues" evidence="1">
    <location>
        <begin position="727"/>
        <end position="740"/>
    </location>
</feature>
<reference evidence="3" key="2">
    <citation type="submission" date="2021-04" db="EMBL/GenBank/DDBJ databases">
        <authorList>
            <person name="Podell S."/>
        </authorList>
    </citation>
    <scope>NUCLEOTIDE SEQUENCE</scope>
    <source>
        <strain evidence="3">Hildebrandi</strain>
    </source>
</reference>
<dbReference type="AlphaFoldDB" id="A0A9K3PUX3"/>
<feature type="compositionally biased region" description="Basic and acidic residues" evidence="1">
    <location>
        <begin position="623"/>
        <end position="632"/>
    </location>
</feature>
<feature type="compositionally biased region" description="Low complexity" evidence="1">
    <location>
        <begin position="671"/>
        <end position="684"/>
    </location>
</feature>
<gene>
    <name evidence="3" type="ORF">IV203_035395</name>
</gene>
<feature type="transmembrane region" description="Helical" evidence="2">
    <location>
        <begin position="310"/>
        <end position="330"/>
    </location>
</feature>
<dbReference type="Pfam" id="PF08888">
    <property type="entry name" value="HopJ"/>
    <property type="match status" value="1"/>
</dbReference>
<keyword evidence="4" id="KW-1185">Reference proteome</keyword>
<dbReference type="OrthoDB" id="10267503at2759"/>
<protein>
    <submittedName>
        <fullName evidence="3">HopJ type III effector domain containing protein</fullName>
    </submittedName>
</protein>
<keyword evidence="2" id="KW-0812">Transmembrane</keyword>
<evidence type="ECO:0000313" key="4">
    <source>
        <dbReference type="Proteomes" id="UP000693970"/>
    </source>
</evidence>
<organism evidence="3 4">
    <name type="scientific">Nitzschia inconspicua</name>
    <dbReference type="NCBI Taxonomy" id="303405"/>
    <lineage>
        <taxon>Eukaryota</taxon>
        <taxon>Sar</taxon>
        <taxon>Stramenopiles</taxon>
        <taxon>Ochrophyta</taxon>
        <taxon>Bacillariophyta</taxon>
        <taxon>Bacillariophyceae</taxon>
        <taxon>Bacillariophycidae</taxon>
        <taxon>Bacillariales</taxon>
        <taxon>Bacillariaceae</taxon>
        <taxon>Nitzschia</taxon>
    </lineage>
</organism>
<evidence type="ECO:0000256" key="1">
    <source>
        <dbReference type="SAM" id="MobiDB-lite"/>
    </source>
</evidence>